<dbReference type="InterPro" id="IPR000310">
    <property type="entry name" value="Orn/Lys/Arg_deCO2ase_major_dom"/>
</dbReference>
<evidence type="ECO:0000259" key="6">
    <source>
        <dbReference type="Pfam" id="PF01276"/>
    </source>
</evidence>
<evidence type="ECO:0000259" key="7">
    <source>
        <dbReference type="Pfam" id="PF03711"/>
    </source>
</evidence>
<dbReference type="Pfam" id="PF03711">
    <property type="entry name" value="OKR_DC_1_C"/>
    <property type="match status" value="1"/>
</dbReference>
<dbReference type="GO" id="GO:0008483">
    <property type="term" value="F:transaminase activity"/>
    <property type="evidence" value="ECO:0007669"/>
    <property type="project" value="UniProtKB-KW"/>
</dbReference>
<evidence type="ECO:0000256" key="2">
    <source>
        <dbReference type="ARBA" id="ARBA00010671"/>
    </source>
</evidence>
<dbReference type="RefSeq" id="WP_390200896.1">
    <property type="nucleotide sequence ID" value="NZ_JBHSDV010000008.1"/>
</dbReference>
<feature type="domain" description="Orn/Lys/Arg decarboxylases family 1 pyridoxal-P attachment site" evidence="6">
    <location>
        <begin position="9"/>
        <end position="308"/>
    </location>
</feature>
<keyword evidence="4" id="KW-0663">Pyridoxal phosphate</keyword>
<dbReference type="PANTHER" id="PTHR43277:SF3">
    <property type="entry name" value="DECARBOXYLASE, PUTATIVE-RELATED"/>
    <property type="match status" value="1"/>
</dbReference>
<keyword evidence="8" id="KW-0808">Transferase</keyword>
<dbReference type="SUPFAM" id="SSF53383">
    <property type="entry name" value="PLP-dependent transferases"/>
    <property type="match status" value="1"/>
</dbReference>
<evidence type="ECO:0000256" key="5">
    <source>
        <dbReference type="ARBA" id="ARBA00023239"/>
    </source>
</evidence>
<evidence type="ECO:0000256" key="3">
    <source>
        <dbReference type="ARBA" id="ARBA00022793"/>
    </source>
</evidence>
<accession>A0ABV8VXP3</accession>
<feature type="domain" description="Orn/Lys/Arg decarboxylase C-terminal" evidence="7">
    <location>
        <begin position="394"/>
        <end position="456"/>
    </location>
</feature>
<dbReference type="InterPro" id="IPR008286">
    <property type="entry name" value="Prn/Lys/Arg_de-COase_C"/>
</dbReference>
<dbReference type="InterPro" id="IPR036633">
    <property type="entry name" value="Prn/Lys/Arg_de-COase_C_sf"/>
</dbReference>
<dbReference type="Pfam" id="PF01276">
    <property type="entry name" value="OKR_DC_1"/>
    <property type="match status" value="1"/>
</dbReference>
<sequence>MEINQDRLPLYEKLIEHTNKNPISLHVPGHKNGGIKTIKGHTIFGELMKLDQTEITGLDDLHAADGVIKEAQHLAAEWFGAKETFFLVNGSTVGNLAMILATCKEDDYVLVQRNCHKSIINGLELAGAKPIFLAPNYNKAVNRLVEPTIETVQYACKKYSKAKALILTYPDYFGHTYHLKDYITIAHQYDIPVLVDEAHGCHYSIPYFNKPSAISLGADMVVQSAHKMTPALTMSAFLHIGKGSRINEEEVKYYLQMLQSSSPSYLMMASLDIARHYLALYTYEKYKDVTKYIHQVKQLFQEIENWLVEISDDPLKIILKPNHTSTKLIAQLLEEEQLYPELITNQDILLIFGLEETVAISELEKRLDRIKQKLKRIKRAEQPHEQIQGHLLYQTQELVLSYKEMRTKQMTWVDLDASIGCVAAEAIIPYPPGIPIILKGERIHSIHIEQINYLQNNHITFQPYKHIKGLNVFKGE</sequence>
<dbReference type="EMBL" id="JBHSDV010000008">
    <property type="protein sequence ID" value="MFC4389286.1"/>
    <property type="molecule type" value="Genomic_DNA"/>
</dbReference>
<evidence type="ECO:0000313" key="8">
    <source>
        <dbReference type="EMBL" id="MFC4389286.1"/>
    </source>
</evidence>
<dbReference type="PANTHER" id="PTHR43277">
    <property type="entry name" value="ARGININE DECARBOXYLASE"/>
    <property type="match status" value="1"/>
</dbReference>
<dbReference type="Proteomes" id="UP001595880">
    <property type="component" value="Unassembled WGS sequence"/>
</dbReference>
<dbReference type="SUPFAM" id="SSF55904">
    <property type="entry name" value="Ornithine decarboxylase C-terminal domain"/>
    <property type="match status" value="1"/>
</dbReference>
<comment type="cofactor">
    <cofactor evidence="1">
        <name>pyridoxal 5'-phosphate</name>
        <dbReference type="ChEBI" id="CHEBI:597326"/>
    </cofactor>
</comment>
<comment type="similarity">
    <text evidence="2">Belongs to the Orn/Lys/Arg decarboxylase class-I family.</text>
</comment>
<reference evidence="9" key="1">
    <citation type="journal article" date="2019" name="Int. J. Syst. Evol. Microbiol.">
        <title>The Global Catalogue of Microorganisms (GCM) 10K type strain sequencing project: providing services to taxonomists for standard genome sequencing and annotation.</title>
        <authorList>
            <consortium name="The Broad Institute Genomics Platform"/>
            <consortium name="The Broad Institute Genome Sequencing Center for Infectious Disease"/>
            <person name="Wu L."/>
            <person name="Ma J."/>
        </authorList>
    </citation>
    <scope>NUCLEOTIDE SEQUENCE [LARGE SCALE GENOMIC DNA]</scope>
    <source>
        <strain evidence="9">KACC 14058</strain>
    </source>
</reference>
<dbReference type="InterPro" id="IPR052357">
    <property type="entry name" value="Orn_Lys_Arg_decarboxylase-I"/>
</dbReference>
<protein>
    <submittedName>
        <fullName evidence="8">Aminotransferase class I/II-fold pyridoxal phosphate-dependent enzyme</fullName>
    </submittedName>
</protein>
<keyword evidence="8" id="KW-0032">Aminotransferase</keyword>
<dbReference type="Gene3D" id="3.90.105.10">
    <property type="entry name" value="Molybdopterin biosynthesis moea protein, domain 2"/>
    <property type="match status" value="1"/>
</dbReference>
<name>A0ABV8VXP3_9BACI</name>
<organism evidence="8 9">
    <name type="scientific">Gracilibacillus marinus</name>
    <dbReference type="NCBI Taxonomy" id="630535"/>
    <lineage>
        <taxon>Bacteria</taxon>
        <taxon>Bacillati</taxon>
        <taxon>Bacillota</taxon>
        <taxon>Bacilli</taxon>
        <taxon>Bacillales</taxon>
        <taxon>Bacillaceae</taxon>
        <taxon>Gracilibacillus</taxon>
    </lineage>
</organism>
<keyword evidence="3" id="KW-0210">Decarboxylase</keyword>
<dbReference type="InterPro" id="IPR015421">
    <property type="entry name" value="PyrdxlP-dep_Trfase_major"/>
</dbReference>
<keyword evidence="5" id="KW-0456">Lyase</keyword>
<keyword evidence="9" id="KW-1185">Reference proteome</keyword>
<proteinExistence type="inferred from homology"/>
<dbReference type="CDD" id="cd00615">
    <property type="entry name" value="Orn_deC_like"/>
    <property type="match status" value="1"/>
</dbReference>
<gene>
    <name evidence="8" type="ORF">ACFOZ1_16020</name>
</gene>
<dbReference type="Gene3D" id="3.40.640.10">
    <property type="entry name" value="Type I PLP-dependent aspartate aminotransferase-like (Major domain)"/>
    <property type="match status" value="1"/>
</dbReference>
<evidence type="ECO:0000256" key="4">
    <source>
        <dbReference type="ARBA" id="ARBA00022898"/>
    </source>
</evidence>
<evidence type="ECO:0000256" key="1">
    <source>
        <dbReference type="ARBA" id="ARBA00001933"/>
    </source>
</evidence>
<comment type="caution">
    <text evidence="8">The sequence shown here is derived from an EMBL/GenBank/DDBJ whole genome shotgun (WGS) entry which is preliminary data.</text>
</comment>
<dbReference type="InterPro" id="IPR015424">
    <property type="entry name" value="PyrdxlP-dep_Trfase"/>
</dbReference>
<evidence type="ECO:0000313" key="9">
    <source>
        <dbReference type="Proteomes" id="UP001595880"/>
    </source>
</evidence>